<organism evidence="1">
    <name type="scientific">Rhizophora mucronata</name>
    <name type="common">Asiatic mangrove</name>
    <dbReference type="NCBI Taxonomy" id="61149"/>
    <lineage>
        <taxon>Eukaryota</taxon>
        <taxon>Viridiplantae</taxon>
        <taxon>Streptophyta</taxon>
        <taxon>Embryophyta</taxon>
        <taxon>Tracheophyta</taxon>
        <taxon>Spermatophyta</taxon>
        <taxon>Magnoliopsida</taxon>
        <taxon>eudicotyledons</taxon>
        <taxon>Gunneridae</taxon>
        <taxon>Pentapetalae</taxon>
        <taxon>rosids</taxon>
        <taxon>fabids</taxon>
        <taxon>Malpighiales</taxon>
        <taxon>Rhizophoraceae</taxon>
        <taxon>Rhizophora</taxon>
    </lineage>
</organism>
<dbReference type="AlphaFoldDB" id="A0A2P2MYR6"/>
<proteinExistence type="predicted"/>
<dbReference type="EMBL" id="GGEC01054878">
    <property type="protein sequence ID" value="MBX35362.1"/>
    <property type="molecule type" value="Transcribed_RNA"/>
</dbReference>
<evidence type="ECO:0000313" key="1">
    <source>
        <dbReference type="EMBL" id="MBX35362.1"/>
    </source>
</evidence>
<accession>A0A2P2MYR6</accession>
<reference evidence="1" key="1">
    <citation type="submission" date="2018-02" db="EMBL/GenBank/DDBJ databases">
        <title>Rhizophora mucronata_Transcriptome.</title>
        <authorList>
            <person name="Meera S.P."/>
            <person name="Sreeshan A."/>
            <person name="Augustine A."/>
        </authorList>
    </citation>
    <scope>NUCLEOTIDE SEQUENCE</scope>
    <source>
        <tissue evidence="1">Leaf</tissue>
    </source>
</reference>
<protein>
    <submittedName>
        <fullName evidence="1">Uncharacterized protein</fullName>
    </submittedName>
</protein>
<name>A0A2P2MYR6_RHIMU</name>
<sequence length="66" mass="7713">MIVSFACSFLLVPNTSRAFFLSYPHLRLPSFLLSVDYYAVTDCWVRWYKQITVNVCLFFFNGDAAF</sequence>